<evidence type="ECO:0000313" key="3">
    <source>
        <dbReference type="Proteomes" id="UP000807504"/>
    </source>
</evidence>
<gene>
    <name evidence="2" type="ORF">HNY73_006759</name>
</gene>
<feature type="region of interest" description="Disordered" evidence="1">
    <location>
        <begin position="523"/>
        <end position="547"/>
    </location>
</feature>
<evidence type="ECO:0000313" key="2">
    <source>
        <dbReference type="EMBL" id="KAF8788753.1"/>
    </source>
</evidence>
<feature type="compositionally biased region" description="Basic and acidic residues" evidence="1">
    <location>
        <begin position="527"/>
        <end position="540"/>
    </location>
</feature>
<feature type="region of interest" description="Disordered" evidence="1">
    <location>
        <begin position="1"/>
        <end position="23"/>
    </location>
</feature>
<feature type="region of interest" description="Disordered" evidence="1">
    <location>
        <begin position="356"/>
        <end position="509"/>
    </location>
</feature>
<sequence length="713" mass="80142">MDAFADLQQKTIQKPPRPRSADFLERDADCGVMPDVAMYSQSRQPQRPKSSLEYYDRYGDSEDGNFDYYREAVRIQADNLYANKNLNKSRKHHRMKQTENVAYNDPQNIHYTDNNYMFNDQVSPCYASGSKACGSNIYSESSDVSSRYFQNEHHDTRSRHSKPKKNKEESLQRLLEWKQRMLQSPLTKRNHVQSNSSDNSSPMASPQKSYKTEYQKKVRKDLQTRDTYFHSSSKPNDYAYAPASSQEDSPQRIGNQRRRNESSSSLKDNRRDISNPSPKFSNIEHPKFSPQLPDPSINSNLSVSAENLYKQNIMYCVDSENNEILFSYDDSPTGNTPKSFQTCHYPPQMHSFTTMPNVSSIGSDSHDGKKYDASDSQEHSHWKETSSLPRKTPDKVPVNVVSAHHRTTYSSDDEGPRCDETRAAQKEPGSTVCSRRAPDGPSVRQGRASWREPARPPEYRTEGPLPTGPPGPARTSQPPGADGPDHAQRGRRPPALGTTARRPRHLSARSRLRHLAGGSCLVGPRWTSRDPASRRPEPREWAAQPAGVEARRDAAGMRVSSSASVGCAPAQRRPRNRLGTEFKRGLTLYSHRPSVGRRPNQWRVGGRFAARCVGLAAAPLRRYWNDRSQAGTGSQLAPDAPQGAAREKDDGRKRACTEHSTEARACSANSSGPERLMESNVPRLRGAARMGAGRYGRHAERQCTRRRLPQSAA</sequence>
<feature type="compositionally biased region" description="Basic and acidic residues" evidence="1">
    <location>
        <begin position="364"/>
        <end position="384"/>
    </location>
</feature>
<accession>A0A8T0FIW4</accession>
<reference evidence="2" key="2">
    <citation type="submission" date="2020-06" db="EMBL/GenBank/DDBJ databases">
        <authorList>
            <person name="Sheffer M."/>
        </authorList>
    </citation>
    <scope>NUCLEOTIDE SEQUENCE</scope>
</reference>
<name>A0A8T0FIW4_ARGBR</name>
<feature type="compositionally biased region" description="Basic and acidic residues" evidence="1">
    <location>
        <begin position="210"/>
        <end position="228"/>
    </location>
</feature>
<evidence type="ECO:0000256" key="1">
    <source>
        <dbReference type="SAM" id="MobiDB-lite"/>
    </source>
</evidence>
<feature type="region of interest" description="Disordered" evidence="1">
    <location>
        <begin position="629"/>
        <end position="713"/>
    </location>
</feature>
<dbReference type="Proteomes" id="UP000807504">
    <property type="component" value="Unassembled WGS sequence"/>
</dbReference>
<feature type="region of interest" description="Disordered" evidence="1">
    <location>
        <begin position="146"/>
        <end position="169"/>
    </location>
</feature>
<protein>
    <submittedName>
        <fullName evidence="2">Uncharacterized protein</fullName>
    </submittedName>
</protein>
<feature type="compositionally biased region" description="Basic residues" evidence="1">
    <location>
        <begin position="156"/>
        <end position="165"/>
    </location>
</feature>
<reference evidence="2" key="1">
    <citation type="journal article" date="2020" name="bioRxiv">
        <title>Chromosome-level reference genome of the European wasp spider Argiope bruennichi: a resource for studies on range expansion and evolutionary adaptation.</title>
        <authorList>
            <person name="Sheffer M.M."/>
            <person name="Hoppe A."/>
            <person name="Krehenwinkel H."/>
            <person name="Uhl G."/>
            <person name="Kuss A.W."/>
            <person name="Jensen L."/>
            <person name="Jensen C."/>
            <person name="Gillespie R.G."/>
            <person name="Hoff K.J."/>
            <person name="Prost S."/>
        </authorList>
    </citation>
    <scope>NUCLEOTIDE SEQUENCE</scope>
</reference>
<keyword evidence="3" id="KW-1185">Reference proteome</keyword>
<dbReference type="EMBL" id="JABXBU010000012">
    <property type="protein sequence ID" value="KAF8788753.1"/>
    <property type="molecule type" value="Genomic_DNA"/>
</dbReference>
<dbReference type="AlphaFoldDB" id="A0A8T0FIW4"/>
<feature type="region of interest" description="Disordered" evidence="1">
    <location>
        <begin position="183"/>
        <end position="295"/>
    </location>
</feature>
<feature type="compositionally biased region" description="Basic and acidic residues" evidence="1">
    <location>
        <begin position="414"/>
        <end position="425"/>
    </location>
</feature>
<feature type="compositionally biased region" description="Polar residues" evidence="1">
    <location>
        <begin position="243"/>
        <end position="254"/>
    </location>
</feature>
<comment type="caution">
    <text evidence="2">The sequence shown here is derived from an EMBL/GenBank/DDBJ whole genome shotgun (WGS) entry which is preliminary data.</text>
</comment>
<feature type="compositionally biased region" description="Basic residues" evidence="1">
    <location>
        <begin position="704"/>
        <end position="713"/>
    </location>
</feature>
<proteinExistence type="predicted"/>
<organism evidence="2 3">
    <name type="scientific">Argiope bruennichi</name>
    <name type="common">Wasp spider</name>
    <name type="synonym">Aranea bruennichi</name>
    <dbReference type="NCBI Taxonomy" id="94029"/>
    <lineage>
        <taxon>Eukaryota</taxon>
        <taxon>Metazoa</taxon>
        <taxon>Ecdysozoa</taxon>
        <taxon>Arthropoda</taxon>
        <taxon>Chelicerata</taxon>
        <taxon>Arachnida</taxon>
        <taxon>Araneae</taxon>
        <taxon>Araneomorphae</taxon>
        <taxon>Entelegynae</taxon>
        <taxon>Araneoidea</taxon>
        <taxon>Araneidae</taxon>
        <taxon>Argiope</taxon>
    </lineage>
</organism>
<feature type="compositionally biased region" description="Basic and acidic residues" evidence="1">
    <location>
        <begin position="645"/>
        <end position="662"/>
    </location>
</feature>
<feature type="compositionally biased region" description="Basic and acidic residues" evidence="1">
    <location>
        <begin position="449"/>
        <end position="461"/>
    </location>
</feature>